<dbReference type="SUPFAM" id="SSF53098">
    <property type="entry name" value="Ribonuclease H-like"/>
    <property type="match status" value="1"/>
</dbReference>
<feature type="domain" description="Exonuclease" evidence="5">
    <location>
        <begin position="369"/>
        <end position="529"/>
    </location>
</feature>
<keyword evidence="2" id="KW-0378">Hydrolase</keyword>
<dbReference type="Proteomes" id="UP000829291">
    <property type="component" value="Chromosome 5"/>
</dbReference>
<dbReference type="OrthoDB" id="3996471at2759"/>
<dbReference type="InterPro" id="IPR034922">
    <property type="entry name" value="REX1-like_exo"/>
</dbReference>
<feature type="compositionally biased region" description="Polar residues" evidence="4">
    <location>
        <begin position="62"/>
        <end position="75"/>
    </location>
</feature>
<keyword evidence="6" id="KW-1185">Reference proteome</keyword>
<dbReference type="InterPro" id="IPR047021">
    <property type="entry name" value="REXO1/3/4-like"/>
</dbReference>
<evidence type="ECO:0000256" key="4">
    <source>
        <dbReference type="SAM" id="MobiDB-lite"/>
    </source>
</evidence>
<accession>A0A6J0C688</accession>
<evidence type="ECO:0000313" key="8">
    <source>
        <dbReference type="RefSeq" id="XP_015522847.2"/>
    </source>
</evidence>
<proteinExistence type="predicted"/>
<dbReference type="PANTHER" id="PTHR12801">
    <property type="entry name" value="RNA EXONUCLEASE REXO1 / RECO3 FAMILY MEMBER-RELATED"/>
    <property type="match status" value="1"/>
</dbReference>
<evidence type="ECO:0000256" key="3">
    <source>
        <dbReference type="ARBA" id="ARBA00022839"/>
    </source>
</evidence>
<gene>
    <name evidence="7 8" type="primary">LOC107226520</name>
</gene>
<organism evidence="6 7">
    <name type="scientific">Neodiprion lecontei</name>
    <name type="common">Redheaded pine sawfly</name>
    <dbReference type="NCBI Taxonomy" id="441921"/>
    <lineage>
        <taxon>Eukaryota</taxon>
        <taxon>Metazoa</taxon>
        <taxon>Ecdysozoa</taxon>
        <taxon>Arthropoda</taxon>
        <taxon>Hexapoda</taxon>
        <taxon>Insecta</taxon>
        <taxon>Pterygota</taxon>
        <taxon>Neoptera</taxon>
        <taxon>Endopterygota</taxon>
        <taxon>Hymenoptera</taxon>
        <taxon>Tenthredinoidea</taxon>
        <taxon>Diprionidae</taxon>
        <taxon>Diprioninae</taxon>
        <taxon>Neodiprion</taxon>
    </lineage>
</organism>
<feature type="region of interest" description="Disordered" evidence="4">
    <location>
        <begin position="62"/>
        <end position="122"/>
    </location>
</feature>
<dbReference type="PANTHER" id="PTHR12801:SF82">
    <property type="entry name" value="RNA EXONUCLEASE 5"/>
    <property type="match status" value="1"/>
</dbReference>
<dbReference type="SMART" id="SM00479">
    <property type="entry name" value="EXOIII"/>
    <property type="match status" value="1"/>
</dbReference>
<dbReference type="GO" id="GO:0003676">
    <property type="term" value="F:nucleic acid binding"/>
    <property type="evidence" value="ECO:0007669"/>
    <property type="project" value="InterPro"/>
</dbReference>
<dbReference type="RefSeq" id="XP_015522847.2">
    <property type="nucleotide sequence ID" value="XM_015667361.2"/>
</dbReference>
<evidence type="ECO:0000259" key="5">
    <source>
        <dbReference type="SMART" id="SM00479"/>
    </source>
</evidence>
<dbReference type="CDD" id="cd06145">
    <property type="entry name" value="REX1_like"/>
    <property type="match status" value="1"/>
</dbReference>
<dbReference type="GO" id="GO:0005634">
    <property type="term" value="C:nucleus"/>
    <property type="evidence" value="ECO:0007669"/>
    <property type="project" value="UniProtKB-SubCell"/>
</dbReference>
<dbReference type="GO" id="GO:0004527">
    <property type="term" value="F:exonuclease activity"/>
    <property type="evidence" value="ECO:0007669"/>
    <property type="project" value="UniProtKB-KW"/>
</dbReference>
<evidence type="ECO:0000256" key="1">
    <source>
        <dbReference type="ARBA" id="ARBA00022722"/>
    </source>
</evidence>
<dbReference type="RefSeq" id="XP_015522846.2">
    <property type="nucleotide sequence ID" value="XM_015667360.2"/>
</dbReference>
<keyword evidence="1" id="KW-0540">Nuclease</keyword>
<name>A0A6J0C688_NEOLC</name>
<dbReference type="Pfam" id="PF00929">
    <property type="entry name" value="RNase_T"/>
    <property type="match status" value="1"/>
</dbReference>
<keyword evidence="3 7" id="KW-0269">Exonuclease</keyword>
<dbReference type="InterPro" id="IPR012337">
    <property type="entry name" value="RNaseH-like_sf"/>
</dbReference>
<evidence type="ECO:0000256" key="2">
    <source>
        <dbReference type="ARBA" id="ARBA00022801"/>
    </source>
</evidence>
<dbReference type="GeneID" id="107226520"/>
<dbReference type="Gene3D" id="3.30.420.10">
    <property type="entry name" value="Ribonuclease H-like superfamily/Ribonuclease H"/>
    <property type="match status" value="1"/>
</dbReference>
<dbReference type="AlphaFoldDB" id="A0A6J0C688"/>
<feature type="compositionally biased region" description="Polar residues" evidence="4">
    <location>
        <begin position="91"/>
        <end position="103"/>
    </location>
</feature>
<dbReference type="KEGG" id="nlo:107226520"/>
<reference evidence="7 8" key="1">
    <citation type="submission" date="2025-05" db="UniProtKB">
        <authorList>
            <consortium name="RefSeq"/>
        </authorList>
    </citation>
    <scope>IDENTIFICATION</scope>
    <source>
        <tissue evidence="7 8">Thorax and Abdomen</tissue>
    </source>
</reference>
<protein>
    <submittedName>
        <fullName evidence="7 8">RNA exonuclease 1 isoform X1</fullName>
    </submittedName>
</protein>
<evidence type="ECO:0000313" key="7">
    <source>
        <dbReference type="RefSeq" id="XP_015522846.2"/>
    </source>
</evidence>
<evidence type="ECO:0000313" key="6">
    <source>
        <dbReference type="Proteomes" id="UP000829291"/>
    </source>
</evidence>
<dbReference type="InterPro" id="IPR013520">
    <property type="entry name" value="Ribonucl_H"/>
</dbReference>
<dbReference type="InterPro" id="IPR036397">
    <property type="entry name" value="RNaseH_sf"/>
</dbReference>
<sequence length="708" mass="80317">MKTPTGKQLQRIEKKRKKMAALLEITKLNDKDREAKALALKQAVDGTNFELTQEETLTNLLSDQETSNEVSSIESLSRKRPCTRTLDDAAQGSTNSEPPTTEVESNEEPDPLANKKPRLSGEEYANLKQELKERKQRLKVIPRFRLKNVGENASLNFNVKDEDRIPIFLSDVQHLLMYSLLGHHSPYLPARWCLLEKYNKVAHTVVLVVEGLSLYHFSAYESIFTNITTNLTHQLELVTPAVYGGSIVEELAAVPLTGTQSDRLIKLDWLVSEFGSLEAALQSTGDLVKLLKTVFPMQAADKLGVGDKSFKVHQNLPVTDKFPRTQLLLSPWQLVEENYPLPLKGELARKYEDYILTKDMYVEATPRSPMFGLDCEMCRTTTGLLELTRISIVDERMNIIYETLVKPANEITDYLTRYSGITKELLHNVTTTLVEVQNALREILPPDAILVGQSLNSDLHTLKMMHPYIIDTSVIYNITGDRYRKTKLQTLAREFLDERIQEGRRGHCPSEDSRASLKLAQLKLANSLDFGDAVLVGQKNMEILKMNAERRKSFKVIDRMELRNYATSIFNHVTKDKKTAAIIGTEDVMNEYSRYLKNSSLSIMDDQNFDTTDQVRLVVAENNKHAVSRASNVLMEHAFTLCHLRITEDQLKSEKIEKTFRTVNKWMQKLWQHMAIHGLSCVVFGGQNNAANGACFLDIKKDVTVIGP</sequence>